<reference evidence="1 2" key="1">
    <citation type="submission" date="2020-05" db="EMBL/GenBank/DDBJ databases">
        <title>Complete genome of Desulfobulbus oligotrophicus.</title>
        <authorList>
            <person name="Podar M."/>
        </authorList>
    </citation>
    <scope>NUCLEOTIDE SEQUENCE [LARGE SCALE GENOMIC DNA]</scope>
    <source>
        <strain evidence="1 2">Prop6</strain>
    </source>
</reference>
<dbReference type="KEGG" id="dog:HP555_01575"/>
<dbReference type="RefSeq" id="WP_199263473.1">
    <property type="nucleotide sequence ID" value="NZ_CP054140.1"/>
</dbReference>
<dbReference type="EMBL" id="CP054140">
    <property type="protein sequence ID" value="QQG64642.1"/>
    <property type="molecule type" value="Genomic_DNA"/>
</dbReference>
<sequence>MAIALEFIDFVVPISVIREKYPEGWEQCLKDHRQLIGGRVWFDAHLFRDGAMNPLDIKSLLEEWTALGFEPTEKTDGQLFWKDCCVIESLFGGPTRPCSWIAMGDDGRSAYLKGTEPGNVIGRPPA</sequence>
<evidence type="ECO:0000313" key="1">
    <source>
        <dbReference type="EMBL" id="QQG64642.1"/>
    </source>
</evidence>
<name>A0A7T6APK7_9BACT</name>
<proteinExistence type="predicted"/>
<protein>
    <submittedName>
        <fullName evidence="1">Uncharacterized protein</fullName>
    </submittedName>
</protein>
<evidence type="ECO:0000313" key="2">
    <source>
        <dbReference type="Proteomes" id="UP000596092"/>
    </source>
</evidence>
<dbReference type="Proteomes" id="UP000596092">
    <property type="component" value="Chromosome"/>
</dbReference>
<gene>
    <name evidence="1" type="ORF">HP555_01575</name>
</gene>
<dbReference type="AlphaFoldDB" id="A0A7T6APK7"/>
<organism evidence="1 2">
    <name type="scientific">Desulfobulbus oligotrophicus</name>
    <dbReference type="NCBI Taxonomy" id="1909699"/>
    <lineage>
        <taxon>Bacteria</taxon>
        <taxon>Pseudomonadati</taxon>
        <taxon>Thermodesulfobacteriota</taxon>
        <taxon>Desulfobulbia</taxon>
        <taxon>Desulfobulbales</taxon>
        <taxon>Desulfobulbaceae</taxon>
        <taxon>Desulfobulbus</taxon>
    </lineage>
</organism>
<keyword evidence="2" id="KW-1185">Reference proteome</keyword>
<accession>A0A7T6APK7</accession>